<evidence type="ECO:0000313" key="5">
    <source>
        <dbReference type="EMBL" id="CAG6608671.1"/>
    </source>
</evidence>
<dbReference type="InterPro" id="IPR012677">
    <property type="entry name" value="Nucleotide-bd_a/b_plait_sf"/>
</dbReference>
<feature type="domain" description="RRM" evidence="4">
    <location>
        <begin position="24"/>
        <end position="103"/>
    </location>
</feature>
<dbReference type="Gene3D" id="3.30.70.330">
    <property type="match status" value="3"/>
</dbReference>
<dbReference type="AlphaFoldDB" id="A0A8D8LNP2"/>
<dbReference type="CDD" id="cd12366">
    <property type="entry name" value="RRM1_RBM45"/>
    <property type="match status" value="1"/>
</dbReference>
<sequence>MNRNHYDNRSRGNDSNAADEPPHSRLFVLCGKDVTEEDLRQSFNQFGEILEVRCVKDRGSGESKGVAYIKFSKTSSAARAVEEMNGEFLPNHNKPVKVLVAANREMGSTKKDDPECYVRLFVVVPKTSEEKDIRDHFKQFGEIDMVRIVKSRQTNESKGVAYVKYFKMSHAARAYEECDRSYKAVFARPRDDKKHTDNPYLDRSYGGQGFDPAAVQVGPGDVINNYPNPEGFTKLGVTCCISLTSDQLYGLFGIVPGLEVIHPLPDSRVGFRGGQKVSVQYSSPQSAAYARDKFHGFGFPPNTPMVVVPDFSFGNGATASRGNNSPLLSAESKDTLQTLTKALAQATSLLRSAGLSTEGIDLATGDSGVAPLGGDDSFCSVKLPSVKPLAPSNAEVAKRLFVVCQPGLPPLYSLKDVFGRFGGLIELYILPGKNCGYASYADGAAAEQAIHTLHGAELYGSRLKVMEADPPKTERRDNRKRQRLDD</sequence>
<dbReference type="InterPro" id="IPR035979">
    <property type="entry name" value="RBD_domain_sf"/>
</dbReference>
<evidence type="ECO:0000256" key="3">
    <source>
        <dbReference type="SAM" id="MobiDB-lite"/>
    </source>
</evidence>
<dbReference type="PROSITE" id="PS50102">
    <property type="entry name" value="RRM"/>
    <property type="match status" value="3"/>
</dbReference>
<proteinExistence type="predicted"/>
<dbReference type="InterPro" id="IPR000504">
    <property type="entry name" value="RRM_dom"/>
</dbReference>
<evidence type="ECO:0000259" key="4">
    <source>
        <dbReference type="PROSITE" id="PS50102"/>
    </source>
</evidence>
<dbReference type="InterPro" id="IPR052462">
    <property type="entry name" value="SLIRP/GR-RBP-like"/>
</dbReference>
<dbReference type="SUPFAM" id="SSF54928">
    <property type="entry name" value="RNA-binding domain, RBD"/>
    <property type="match status" value="2"/>
</dbReference>
<dbReference type="GO" id="GO:0003723">
    <property type="term" value="F:RNA binding"/>
    <property type="evidence" value="ECO:0007669"/>
    <property type="project" value="UniProtKB-UniRule"/>
</dbReference>
<feature type="region of interest" description="Disordered" evidence="3">
    <location>
        <begin position="1"/>
        <end position="22"/>
    </location>
</feature>
<dbReference type="EMBL" id="HBUF01012637">
    <property type="protein sequence ID" value="CAG6608671.1"/>
    <property type="molecule type" value="Transcribed_RNA"/>
</dbReference>
<name>A0A8D8LNP2_9HEMI</name>
<feature type="region of interest" description="Disordered" evidence="3">
    <location>
        <begin position="467"/>
        <end position="486"/>
    </location>
</feature>
<accession>A0A8D8LNP2</accession>
<keyword evidence="1 2" id="KW-0694">RNA-binding</keyword>
<dbReference type="Pfam" id="PF00076">
    <property type="entry name" value="RRM_1"/>
    <property type="match status" value="3"/>
</dbReference>
<dbReference type="EMBL" id="HBUF01296288">
    <property type="protein sequence ID" value="CAG6690193.1"/>
    <property type="molecule type" value="Transcribed_RNA"/>
</dbReference>
<protein>
    <submittedName>
        <fullName evidence="5">RNA-binding protein 45</fullName>
    </submittedName>
</protein>
<feature type="domain" description="RRM" evidence="4">
    <location>
        <begin position="398"/>
        <end position="470"/>
    </location>
</feature>
<organism evidence="5">
    <name type="scientific">Cacopsylla melanoneura</name>
    <dbReference type="NCBI Taxonomy" id="428564"/>
    <lineage>
        <taxon>Eukaryota</taxon>
        <taxon>Metazoa</taxon>
        <taxon>Ecdysozoa</taxon>
        <taxon>Arthropoda</taxon>
        <taxon>Hexapoda</taxon>
        <taxon>Insecta</taxon>
        <taxon>Pterygota</taxon>
        <taxon>Neoptera</taxon>
        <taxon>Paraneoptera</taxon>
        <taxon>Hemiptera</taxon>
        <taxon>Sternorrhyncha</taxon>
        <taxon>Psylloidea</taxon>
        <taxon>Psyllidae</taxon>
        <taxon>Psyllinae</taxon>
        <taxon>Cacopsylla</taxon>
    </lineage>
</organism>
<feature type="compositionally biased region" description="Basic and acidic residues" evidence="3">
    <location>
        <begin position="1"/>
        <end position="12"/>
    </location>
</feature>
<reference evidence="5" key="1">
    <citation type="submission" date="2021-05" db="EMBL/GenBank/DDBJ databases">
        <authorList>
            <person name="Alioto T."/>
            <person name="Alioto T."/>
            <person name="Gomez Garrido J."/>
        </authorList>
    </citation>
    <scope>NUCLEOTIDE SEQUENCE</scope>
</reference>
<dbReference type="SMART" id="SM00360">
    <property type="entry name" value="RRM"/>
    <property type="match status" value="3"/>
</dbReference>
<dbReference type="PANTHER" id="PTHR48027">
    <property type="entry name" value="HETEROGENEOUS NUCLEAR RIBONUCLEOPROTEIN 87F-RELATED"/>
    <property type="match status" value="1"/>
</dbReference>
<dbReference type="EMBL" id="HBUF01012636">
    <property type="protein sequence ID" value="CAG6608670.1"/>
    <property type="molecule type" value="Transcribed_RNA"/>
</dbReference>
<dbReference type="EMBL" id="HBUF01296290">
    <property type="protein sequence ID" value="CAG6690195.1"/>
    <property type="molecule type" value="Transcribed_RNA"/>
</dbReference>
<evidence type="ECO:0000256" key="1">
    <source>
        <dbReference type="ARBA" id="ARBA00022884"/>
    </source>
</evidence>
<feature type="domain" description="RRM" evidence="4">
    <location>
        <begin position="124"/>
        <end position="189"/>
    </location>
</feature>
<dbReference type="EMBL" id="HBUF01296289">
    <property type="protein sequence ID" value="CAG6690194.1"/>
    <property type="molecule type" value="Transcribed_RNA"/>
</dbReference>
<dbReference type="CDD" id="cd12369">
    <property type="entry name" value="RRM4_RBM45"/>
    <property type="match status" value="1"/>
</dbReference>
<evidence type="ECO:0000256" key="2">
    <source>
        <dbReference type="PROSITE-ProRule" id="PRU00176"/>
    </source>
</evidence>
<dbReference type="InterPro" id="IPR034203">
    <property type="entry name" value="RBM45_RRM1"/>
</dbReference>
<dbReference type="InterPro" id="IPR034208">
    <property type="entry name" value="RBM45_RRM4"/>
</dbReference>